<dbReference type="GO" id="GO:0000976">
    <property type="term" value="F:transcription cis-regulatory region binding"/>
    <property type="evidence" value="ECO:0007669"/>
    <property type="project" value="TreeGrafter"/>
</dbReference>
<protein>
    <recommendedName>
        <fullName evidence="6">HTH tetR-type domain-containing protein</fullName>
    </recommendedName>
</protein>
<evidence type="ECO:0000313" key="8">
    <source>
        <dbReference type="Proteomes" id="UP000245168"/>
    </source>
</evidence>
<evidence type="ECO:0000313" key="7">
    <source>
        <dbReference type="EMBL" id="PWE17786.1"/>
    </source>
</evidence>
<dbReference type="PROSITE" id="PS01081">
    <property type="entry name" value="HTH_TETR_1"/>
    <property type="match status" value="1"/>
</dbReference>
<dbReference type="InterPro" id="IPR041586">
    <property type="entry name" value="PsrA_TetR_C"/>
</dbReference>
<evidence type="ECO:0000256" key="1">
    <source>
        <dbReference type="ARBA" id="ARBA00023015"/>
    </source>
</evidence>
<feature type="region of interest" description="Disordered" evidence="5">
    <location>
        <begin position="1"/>
        <end position="28"/>
    </location>
</feature>
<dbReference type="PRINTS" id="PR00455">
    <property type="entry name" value="HTHTETR"/>
</dbReference>
<dbReference type="InterPro" id="IPR050109">
    <property type="entry name" value="HTH-type_TetR-like_transc_reg"/>
</dbReference>
<dbReference type="AlphaFoldDB" id="A0A2U2BUS5"/>
<comment type="caution">
    <text evidence="7">The sequence shown here is derived from an EMBL/GenBank/DDBJ whole genome shotgun (WGS) entry which is preliminary data.</text>
</comment>
<dbReference type="Pfam" id="PF00440">
    <property type="entry name" value="TetR_N"/>
    <property type="match status" value="1"/>
</dbReference>
<feature type="DNA-binding region" description="H-T-H motif" evidence="4">
    <location>
        <begin position="49"/>
        <end position="68"/>
    </location>
</feature>
<dbReference type="EMBL" id="QEXV01000003">
    <property type="protein sequence ID" value="PWE17786.1"/>
    <property type="molecule type" value="Genomic_DNA"/>
</dbReference>
<reference evidence="8" key="1">
    <citation type="submission" date="2018-05" db="EMBL/GenBank/DDBJ databases">
        <authorList>
            <person name="Liu B.-T."/>
        </authorList>
    </citation>
    <scope>NUCLEOTIDE SEQUENCE [LARGE SCALE GENOMIC DNA]</scope>
    <source>
        <strain evidence="8">WD6-1</strain>
    </source>
</reference>
<organism evidence="7 8">
    <name type="scientific">Marinicauda salina</name>
    <dbReference type="NCBI Taxonomy" id="2135793"/>
    <lineage>
        <taxon>Bacteria</taxon>
        <taxon>Pseudomonadati</taxon>
        <taxon>Pseudomonadota</taxon>
        <taxon>Alphaproteobacteria</taxon>
        <taxon>Maricaulales</taxon>
        <taxon>Maricaulaceae</taxon>
        <taxon>Marinicauda</taxon>
    </lineage>
</organism>
<evidence type="ECO:0000256" key="2">
    <source>
        <dbReference type="ARBA" id="ARBA00023125"/>
    </source>
</evidence>
<dbReference type="Pfam" id="PF17939">
    <property type="entry name" value="TetR_C_30"/>
    <property type="match status" value="1"/>
</dbReference>
<dbReference type="GO" id="GO:0003700">
    <property type="term" value="F:DNA-binding transcription factor activity"/>
    <property type="evidence" value="ECO:0007669"/>
    <property type="project" value="TreeGrafter"/>
</dbReference>
<dbReference type="InterPro" id="IPR023772">
    <property type="entry name" value="DNA-bd_HTH_TetR-type_CS"/>
</dbReference>
<proteinExistence type="predicted"/>
<dbReference type="Gene3D" id="1.10.357.10">
    <property type="entry name" value="Tetracycline Repressor, domain 2"/>
    <property type="match status" value="1"/>
</dbReference>
<evidence type="ECO:0000256" key="4">
    <source>
        <dbReference type="PROSITE-ProRule" id="PRU00335"/>
    </source>
</evidence>
<keyword evidence="1" id="KW-0805">Transcription regulation</keyword>
<dbReference type="InterPro" id="IPR001647">
    <property type="entry name" value="HTH_TetR"/>
</dbReference>
<dbReference type="SUPFAM" id="SSF48498">
    <property type="entry name" value="Tetracyclin repressor-like, C-terminal domain"/>
    <property type="match status" value="1"/>
</dbReference>
<dbReference type="SUPFAM" id="SSF46689">
    <property type="entry name" value="Homeodomain-like"/>
    <property type="match status" value="1"/>
</dbReference>
<sequence length="234" mass="26407">MQKHMNDIGAQRSKKRPRRESNRAGASTRERLLKTAVEMFARHGFAETSLREITESADANIAAINYHFGSKEGLYEAVLDRIFRPVLEERLARLERLETEAMENGGEWDVDALLRSWIEPMLDRYFAGGAEGAQILDLEAQISGALQEGRMTEWPRPYIEYTRRFRLTMTRAVRHLRAEDVAWRVEVLCASALPLLTGGAALEDNTGGLCSAADRERFLSGWMSVARALLLPPS</sequence>
<keyword evidence="2 4" id="KW-0238">DNA-binding</keyword>
<dbReference type="PANTHER" id="PTHR30055:SF234">
    <property type="entry name" value="HTH-TYPE TRANSCRIPTIONAL REGULATOR BETI"/>
    <property type="match status" value="1"/>
</dbReference>
<dbReference type="PANTHER" id="PTHR30055">
    <property type="entry name" value="HTH-TYPE TRANSCRIPTIONAL REGULATOR RUTR"/>
    <property type="match status" value="1"/>
</dbReference>
<dbReference type="Proteomes" id="UP000245168">
    <property type="component" value="Unassembled WGS sequence"/>
</dbReference>
<accession>A0A2U2BUS5</accession>
<keyword evidence="3" id="KW-0804">Transcription</keyword>
<feature type="domain" description="HTH tetR-type" evidence="6">
    <location>
        <begin position="26"/>
        <end position="86"/>
    </location>
</feature>
<dbReference type="InterPro" id="IPR009057">
    <property type="entry name" value="Homeodomain-like_sf"/>
</dbReference>
<keyword evidence="8" id="KW-1185">Reference proteome</keyword>
<evidence type="ECO:0000259" key="6">
    <source>
        <dbReference type="PROSITE" id="PS50977"/>
    </source>
</evidence>
<evidence type="ECO:0000256" key="3">
    <source>
        <dbReference type="ARBA" id="ARBA00023163"/>
    </source>
</evidence>
<dbReference type="PROSITE" id="PS50977">
    <property type="entry name" value="HTH_TETR_2"/>
    <property type="match status" value="1"/>
</dbReference>
<name>A0A2U2BUS5_9PROT</name>
<gene>
    <name evidence="7" type="ORF">DDZ18_09030</name>
</gene>
<evidence type="ECO:0000256" key="5">
    <source>
        <dbReference type="SAM" id="MobiDB-lite"/>
    </source>
</evidence>
<dbReference type="InterPro" id="IPR036271">
    <property type="entry name" value="Tet_transcr_reg_TetR-rel_C_sf"/>
</dbReference>